<dbReference type="NCBIfam" id="NF004681">
    <property type="entry name" value="PRK06023.1"/>
    <property type="match status" value="1"/>
</dbReference>
<dbReference type="Gene3D" id="3.90.226.10">
    <property type="entry name" value="2-enoyl-CoA Hydratase, Chain A, domain 1"/>
    <property type="match status" value="1"/>
</dbReference>
<dbReference type="RefSeq" id="WP_046475361.1">
    <property type="nucleotide sequence ID" value="NZ_LN829118.1"/>
</dbReference>
<dbReference type="SUPFAM" id="SSF52096">
    <property type="entry name" value="ClpP/crotonase"/>
    <property type="match status" value="1"/>
</dbReference>
<dbReference type="GO" id="GO:0004300">
    <property type="term" value="F:enoyl-CoA hydratase activity"/>
    <property type="evidence" value="ECO:0007669"/>
    <property type="project" value="UniProtKB-EC"/>
</dbReference>
<dbReference type="InterPro" id="IPR051053">
    <property type="entry name" value="ECH/Chromodomain_protein"/>
</dbReference>
<dbReference type="InterPro" id="IPR001753">
    <property type="entry name" value="Enoyl-CoA_hydra/iso"/>
</dbReference>
<dbReference type="PANTHER" id="PTHR43684">
    <property type="match status" value="1"/>
</dbReference>
<accession>A0A0D6JAS3</accession>
<dbReference type="Proteomes" id="UP000033187">
    <property type="component" value="Chromosome 1"/>
</dbReference>
<dbReference type="InterPro" id="IPR029045">
    <property type="entry name" value="ClpP/crotonase-like_dom_sf"/>
</dbReference>
<keyword evidence="4" id="KW-0456">Lyase</keyword>
<organism evidence="4 5">
    <name type="scientific">Candidatus Filomicrobium marinum</name>
    <dbReference type="NCBI Taxonomy" id="1608628"/>
    <lineage>
        <taxon>Bacteria</taxon>
        <taxon>Pseudomonadati</taxon>
        <taxon>Pseudomonadota</taxon>
        <taxon>Alphaproteobacteria</taxon>
        <taxon>Hyphomicrobiales</taxon>
        <taxon>Hyphomicrobiaceae</taxon>
        <taxon>Filomicrobium</taxon>
    </lineage>
</organism>
<reference evidence="4" key="1">
    <citation type="journal article" date="2015" name="Genome Announc.">
        <title>Complete Genome Sequences of Two Strains of Candidatus Filomicrobium marinum, a Methanesulfonate-Degrading Species.</title>
        <authorList>
            <person name="Henriques A.C."/>
            <person name="De Marco P."/>
        </authorList>
    </citation>
    <scope>NUCLEOTIDE SEQUENCE</scope>
    <source>
        <strain evidence="4">Berkeley</strain>
    </source>
</reference>
<dbReference type="CDD" id="cd06558">
    <property type="entry name" value="crotonase-like"/>
    <property type="match status" value="1"/>
</dbReference>
<dbReference type="AlphaFoldDB" id="A0A0D6JAS3"/>
<dbReference type="KEGG" id="fiy:BN1229_v1_0114"/>
<gene>
    <name evidence="4" type="ORF">YBN1229_v1_0114</name>
</gene>
<evidence type="ECO:0000256" key="2">
    <source>
        <dbReference type="ARBA" id="ARBA00023140"/>
    </source>
</evidence>
<dbReference type="EMBL" id="LN829119">
    <property type="protein sequence ID" value="CPR14892.1"/>
    <property type="molecule type" value="Genomic_DNA"/>
</dbReference>
<comment type="subcellular location">
    <subcellularLocation>
        <location evidence="1">Peroxisome</location>
    </subcellularLocation>
</comment>
<name>A0A0D6JAS3_9HYPH</name>
<evidence type="ECO:0000313" key="4">
    <source>
        <dbReference type="EMBL" id="CPR14892.1"/>
    </source>
</evidence>
<evidence type="ECO:0000256" key="3">
    <source>
        <dbReference type="ARBA" id="ARBA00023235"/>
    </source>
</evidence>
<evidence type="ECO:0000256" key="1">
    <source>
        <dbReference type="ARBA" id="ARBA00004275"/>
    </source>
</evidence>
<protein>
    <submittedName>
        <fullName evidence="4">Enoyl-CoA hydratase/isomerase family protein</fullName>
        <ecNumber evidence="4">4.2.1.17</ecNumber>
    </submittedName>
</protein>
<dbReference type="PANTHER" id="PTHR43684:SF1">
    <property type="entry name" value="ENOYL-COA DELTA ISOMERASE 2"/>
    <property type="match status" value="1"/>
</dbReference>
<proteinExistence type="predicted"/>
<keyword evidence="5" id="KW-1185">Reference proteome</keyword>
<dbReference type="KEGG" id="fil:BN1229_v1_0111"/>
<dbReference type="EC" id="4.2.1.17" evidence="4"/>
<dbReference type="GO" id="GO:0004165">
    <property type="term" value="F:delta(3)-delta(2)-enoyl-CoA isomerase activity"/>
    <property type="evidence" value="ECO:0007669"/>
    <property type="project" value="UniProtKB-ARBA"/>
</dbReference>
<keyword evidence="3 4" id="KW-0413">Isomerase</keyword>
<dbReference type="Pfam" id="PF00378">
    <property type="entry name" value="ECH_1"/>
    <property type="match status" value="1"/>
</dbReference>
<keyword evidence="2" id="KW-0576">Peroxisome</keyword>
<sequence length="255" mass="27704">MSKLVEGQVTNHVQVLRLSRPEKKNAINAEMYRALSDALEHGDASDDVRVHVIVGSEGTFSAGNDLTDFLKTDENRDDAMAEVLRFIHLLPHIRKPLLAAVDGLAVGIGTTLLFHCDLVFASDRATFSTPFVDLGLVPEAGSSLLGPLQLGYARAFELLVLGKPFSSERMREAGLINAVVPPDELEQAALAAAAGLAAKPPHALAISRRLLRGNPTTVQNRIREEAEHFAERLKAPETVEALTTFTQKRPPNFSK</sequence>
<dbReference type="OrthoDB" id="9795727at2"/>
<evidence type="ECO:0000313" key="5">
    <source>
        <dbReference type="Proteomes" id="UP000033187"/>
    </source>
</evidence>